<reference evidence="2" key="2">
    <citation type="submission" date="2021-04" db="EMBL/GenBank/DDBJ databases">
        <authorList>
            <person name="Gilroy R."/>
        </authorList>
    </citation>
    <scope>NUCLEOTIDE SEQUENCE</scope>
    <source>
        <strain evidence="2">CHK188-4685</strain>
    </source>
</reference>
<evidence type="ECO:0000256" key="1">
    <source>
        <dbReference type="SAM" id="MobiDB-lite"/>
    </source>
</evidence>
<dbReference type="AlphaFoldDB" id="A0A9D2L5Z0"/>
<name>A0A9D2L5Z0_9FIRM</name>
<feature type="region of interest" description="Disordered" evidence="1">
    <location>
        <begin position="31"/>
        <end position="61"/>
    </location>
</feature>
<protein>
    <submittedName>
        <fullName evidence="2">Uncharacterized protein</fullName>
    </submittedName>
</protein>
<gene>
    <name evidence="2" type="ORF">H9716_01415</name>
</gene>
<sequence length="278" mass="31130">MEMNKKRAVQMAAGILGICLIGLVGGRMGREREENSVEKDGPAENTVEHSANKPQPDLSGEEQESLDLLFAALEEGNLENGAEILIHREELFAKLFYETLEGEKWLYDGSRFSQEIQGDGMVLTSSAAVFKGSFQNGYPQGNGLALQAFHMEKPRYDYTVGFWEQGKMNGTGETGYCYYKGAPEGETTEVARRGNFKEDRMDGMVRYTTFSRQEGKTSWDIQIRDGKILLDQRWSYDGAAGDYHLSSSQEDGKVYAVKPEEIEEALWVNLLVWGDGEA</sequence>
<evidence type="ECO:0000313" key="3">
    <source>
        <dbReference type="Proteomes" id="UP000886804"/>
    </source>
</evidence>
<dbReference type="Proteomes" id="UP000886804">
    <property type="component" value="Unassembled WGS sequence"/>
</dbReference>
<accession>A0A9D2L5Z0</accession>
<organism evidence="2 3">
    <name type="scientific">Candidatus Enterocloster faecavium</name>
    <dbReference type="NCBI Taxonomy" id="2838560"/>
    <lineage>
        <taxon>Bacteria</taxon>
        <taxon>Bacillati</taxon>
        <taxon>Bacillota</taxon>
        <taxon>Clostridia</taxon>
        <taxon>Lachnospirales</taxon>
        <taxon>Lachnospiraceae</taxon>
        <taxon>Enterocloster</taxon>
    </lineage>
</organism>
<feature type="compositionally biased region" description="Basic and acidic residues" evidence="1">
    <location>
        <begin position="31"/>
        <end position="51"/>
    </location>
</feature>
<reference evidence="2" key="1">
    <citation type="journal article" date="2021" name="PeerJ">
        <title>Extensive microbial diversity within the chicken gut microbiome revealed by metagenomics and culture.</title>
        <authorList>
            <person name="Gilroy R."/>
            <person name="Ravi A."/>
            <person name="Getino M."/>
            <person name="Pursley I."/>
            <person name="Horton D.L."/>
            <person name="Alikhan N.F."/>
            <person name="Baker D."/>
            <person name="Gharbi K."/>
            <person name="Hall N."/>
            <person name="Watson M."/>
            <person name="Adriaenssens E.M."/>
            <person name="Foster-Nyarko E."/>
            <person name="Jarju S."/>
            <person name="Secka A."/>
            <person name="Antonio M."/>
            <person name="Oren A."/>
            <person name="Chaudhuri R.R."/>
            <person name="La Ragione R."/>
            <person name="Hildebrand F."/>
            <person name="Pallen M.J."/>
        </authorList>
    </citation>
    <scope>NUCLEOTIDE SEQUENCE</scope>
    <source>
        <strain evidence="2">CHK188-4685</strain>
    </source>
</reference>
<comment type="caution">
    <text evidence="2">The sequence shown here is derived from an EMBL/GenBank/DDBJ whole genome shotgun (WGS) entry which is preliminary data.</text>
</comment>
<dbReference type="EMBL" id="DWYS01000016">
    <property type="protein sequence ID" value="HJB06506.1"/>
    <property type="molecule type" value="Genomic_DNA"/>
</dbReference>
<evidence type="ECO:0000313" key="2">
    <source>
        <dbReference type="EMBL" id="HJB06506.1"/>
    </source>
</evidence>
<proteinExistence type="predicted"/>